<dbReference type="Pfam" id="PF04139">
    <property type="entry name" value="Rad9"/>
    <property type="match status" value="1"/>
</dbReference>
<gene>
    <name evidence="12" type="ORF">C7M84_007307</name>
</gene>
<dbReference type="EMBL" id="QCYY01001924">
    <property type="protein sequence ID" value="ROT74190.1"/>
    <property type="molecule type" value="Genomic_DNA"/>
</dbReference>
<evidence type="ECO:0000256" key="6">
    <source>
        <dbReference type="ARBA" id="ARBA00022801"/>
    </source>
</evidence>
<dbReference type="InterPro" id="IPR026584">
    <property type="entry name" value="Rad9"/>
</dbReference>
<dbReference type="GO" id="GO:0071479">
    <property type="term" value="P:cellular response to ionizing radiation"/>
    <property type="evidence" value="ECO:0007669"/>
    <property type="project" value="TreeGrafter"/>
</dbReference>
<comment type="caution">
    <text evidence="12">The sequence shown here is derived from an EMBL/GenBank/DDBJ whole genome shotgun (WGS) entry which is preliminary data.</text>
</comment>
<feature type="compositionally biased region" description="Polar residues" evidence="11">
    <location>
        <begin position="380"/>
        <end position="391"/>
    </location>
</feature>
<keyword evidence="4" id="KW-0540">Nuclease</keyword>
<dbReference type="FunFam" id="3.70.10.10:FF:000005">
    <property type="entry name" value="Cell cycle checkpoint control protein"/>
    <property type="match status" value="1"/>
</dbReference>
<dbReference type="PANTHER" id="PTHR15237:SF0">
    <property type="entry name" value="CELL CYCLE CHECKPOINT CONTROL PROTEIN"/>
    <property type="match status" value="1"/>
</dbReference>
<name>A0A423TCG7_PENVA</name>
<evidence type="ECO:0000256" key="1">
    <source>
        <dbReference type="ARBA" id="ARBA00004123"/>
    </source>
</evidence>
<evidence type="ECO:0000256" key="5">
    <source>
        <dbReference type="ARBA" id="ARBA00022763"/>
    </source>
</evidence>
<keyword evidence="8" id="KW-0539">Nucleus</keyword>
<dbReference type="GO" id="GO:0006281">
    <property type="term" value="P:DNA repair"/>
    <property type="evidence" value="ECO:0007669"/>
    <property type="project" value="UniProtKB-UniRule"/>
</dbReference>
<dbReference type="InterPro" id="IPR007268">
    <property type="entry name" value="Rad9/Ddc1"/>
</dbReference>
<dbReference type="GO" id="GO:0000076">
    <property type="term" value="P:DNA replication checkpoint signaling"/>
    <property type="evidence" value="ECO:0007669"/>
    <property type="project" value="TreeGrafter"/>
</dbReference>
<dbReference type="STRING" id="6689.A0A423TCG7"/>
<dbReference type="Gene3D" id="3.70.10.10">
    <property type="match status" value="1"/>
</dbReference>
<keyword evidence="6" id="KW-0378">Hydrolase</keyword>
<organism evidence="12 13">
    <name type="scientific">Penaeus vannamei</name>
    <name type="common">Whiteleg shrimp</name>
    <name type="synonym">Litopenaeus vannamei</name>
    <dbReference type="NCBI Taxonomy" id="6689"/>
    <lineage>
        <taxon>Eukaryota</taxon>
        <taxon>Metazoa</taxon>
        <taxon>Ecdysozoa</taxon>
        <taxon>Arthropoda</taxon>
        <taxon>Crustacea</taxon>
        <taxon>Multicrustacea</taxon>
        <taxon>Malacostraca</taxon>
        <taxon>Eumalacostraca</taxon>
        <taxon>Eucarida</taxon>
        <taxon>Decapoda</taxon>
        <taxon>Dendrobranchiata</taxon>
        <taxon>Penaeoidea</taxon>
        <taxon>Penaeidae</taxon>
        <taxon>Penaeus</taxon>
    </lineage>
</organism>
<sequence length="456" mass="50670">MKCVIPGINIKVFGRAIHSLAKIGEELYVEPSSKGVAFRTVNSSRSAFASYTFSSGFFSQYDDGSLNQEKDAGEETVKCKVAMKACLNVFKSLATLERTVERCKITLDGEEDKLGIQLNCRHGINKTYNLSFIECETLQAVFDRESCPNYIQSQSRVLSDAVLNFQLNQDEVTLCVSPEKIIIRNYVEDEPDPAKAIHTVLTLEAGEFDRYNITGEGEVTFCLKEFRAVLTFAEPVNLPVTCHFSNPGSPIIFTVDNRPMFEGTFVLATLAEKSDSQISRSQSTSKQTAQTTHTPKTVPRIRSSSQTSINRSQNSTFDNMRSEQSTLRRSDQIGEVSSRLFEKRASLSSAHNSSALQTSSQSSLENKPILPSSPLRLARASTTNGNTSHINMSMREMTLPDLNGDEGEREEEDIPGTPPAKRAKKFIFQRCFESTFNPEDVPGHDRVLAEDSDEGF</sequence>
<evidence type="ECO:0000256" key="11">
    <source>
        <dbReference type="SAM" id="MobiDB-lite"/>
    </source>
</evidence>
<dbReference type="PANTHER" id="PTHR15237">
    <property type="entry name" value="DNA REPAIR PROTEIN RAD9"/>
    <property type="match status" value="1"/>
</dbReference>
<dbReference type="SUPFAM" id="SSF55979">
    <property type="entry name" value="DNA clamp"/>
    <property type="match status" value="1"/>
</dbReference>
<evidence type="ECO:0000313" key="12">
    <source>
        <dbReference type="EMBL" id="ROT74190.1"/>
    </source>
</evidence>
<dbReference type="AlphaFoldDB" id="A0A423TCG7"/>
<feature type="compositionally biased region" description="Low complexity" evidence="11">
    <location>
        <begin position="276"/>
        <end position="294"/>
    </location>
</feature>
<keyword evidence="13" id="KW-1185">Reference proteome</keyword>
<evidence type="ECO:0000256" key="7">
    <source>
        <dbReference type="ARBA" id="ARBA00022839"/>
    </source>
</evidence>
<evidence type="ECO:0000256" key="10">
    <source>
        <dbReference type="PIRNR" id="PIRNR009303"/>
    </source>
</evidence>
<dbReference type="GO" id="GO:0004527">
    <property type="term" value="F:exonuclease activity"/>
    <property type="evidence" value="ECO:0007669"/>
    <property type="project" value="UniProtKB-KW"/>
</dbReference>
<comment type="function">
    <text evidence="9">Component of the 9-1-1 cell-cycle checkpoint response complex that plays a major role in DNA repair. The 9-1-1 complex is recruited to DNA lesion upon damage by the RAD17-replication factor C (RFC) clamp loader complex. Acts then as a sliding clamp platform on DNA for several proteins involved in long-patch base excision repair (LP-BER). The 9-1-1 complex stimulates DNA polymerase beta (POLB) activity by increasing its affinity for the 3'-OH end of the primer-template and stabilizes POLB to those sites where LP-BER proceeds; endonuclease FEN1 cleavage activity on substrates with double, nick, or gap flaps of distinct sequences and lengths; and DNA ligase I (LIG1) on long-patch base excision repair substrates. The 9-1-1 complex is necessary for the recruitment of RHNO1 to sites of double-stranded breaks (DSB) occurring during the S phase. RAD9A possesses 3'-&gt;5' double stranded DNA exonuclease activity.</text>
</comment>
<protein>
    <recommendedName>
        <fullName evidence="10">Cell cycle checkpoint control protein</fullName>
    </recommendedName>
</protein>
<feature type="compositionally biased region" description="Polar residues" evidence="11">
    <location>
        <begin position="302"/>
        <end position="325"/>
    </location>
</feature>
<feature type="region of interest" description="Disordered" evidence="11">
    <location>
        <begin position="276"/>
        <end position="331"/>
    </location>
</feature>
<dbReference type="CDD" id="cd00577">
    <property type="entry name" value="PCNA"/>
    <property type="match status" value="1"/>
</dbReference>
<evidence type="ECO:0000313" key="13">
    <source>
        <dbReference type="Proteomes" id="UP000283509"/>
    </source>
</evidence>
<dbReference type="GO" id="GO:0030896">
    <property type="term" value="C:checkpoint clamp complex"/>
    <property type="evidence" value="ECO:0007669"/>
    <property type="project" value="UniProtKB-UniRule"/>
</dbReference>
<accession>A0A423TCG7</accession>
<comment type="subcellular location">
    <subcellularLocation>
        <location evidence="1">Nucleus</location>
    </subcellularLocation>
</comment>
<evidence type="ECO:0000256" key="2">
    <source>
        <dbReference type="ARBA" id="ARBA00008494"/>
    </source>
</evidence>
<comment type="similarity">
    <text evidence="2 10">Belongs to the rad9 family.</text>
</comment>
<dbReference type="PIRSF" id="PIRSF009303">
    <property type="entry name" value="Cell_cycle_RAD9"/>
    <property type="match status" value="1"/>
</dbReference>
<keyword evidence="7" id="KW-0269">Exonuclease</keyword>
<dbReference type="OrthoDB" id="60092at2759"/>
<feature type="region of interest" description="Disordered" evidence="11">
    <location>
        <begin position="348"/>
        <end position="422"/>
    </location>
</feature>
<feature type="compositionally biased region" description="Acidic residues" evidence="11">
    <location>
        <begin position="403"/>
        <end position="414"/>
    </location>
</feature>
<evidence type="ECO:0000256" key="8">
    <source>
        <dbReference type="ARBA" id="ARBA00023242"/>
    </source>
</evidence>
<reference evidence="12 13" key="2">
    <citation type="submission" date="2019-01" db="EMBL/GenBank/DDBJ databases">
        <title>The decoding of complex shrimp genome reveals the adaptation for benthos swimmer, frequently molting mechanism and breeding impact on genome.</title>
        <authorList>
            <person name="Sun Y."/>
            <person name="Gao Y."/>
            <person name="Yu Y."/>
        </authorList>
    </citation>
    <scope>NUCLEOTIDE SEQUENCE [LARGE SCALE GENOMIC DNA]</scope>
    <source>
        <tissue evidence="12">Muscle</tissue>
    </source>
</reference>
<feature type="region of interest" description="Disordered" evidence="11">
    <location>
        <begin position="437"/>
        <end position="456"/>
    </location>
</feature>
<dbReference type="InterPro" id="IPR046938">
    <property type="entry name" value="DNA_clamp_sf"/>
</dbReference>
<evidence type="ECO:0000256" key="3">
    <source>
        <dbReference type="ARBA" id="ARBA00022553"/>
    </source>
</evidence>
<reference evidence="12 13" key="1">
    <citation type="submission" date="2018-04" db="EMBL/GenBank/DDBJ databases">
        <authorList>
            <person name="Zhang X."/>
            <person name="Yuan J."/>
            <person name="Li F."/>
            <person name="Xiang J."/>
        </authorList>
    </citation>
    <scope>NUCLEOTIDE SEQUENCE [LARGE SCALE GENOMIC DNA]</scope>
    <source>
        <tissue evidence="12">Muscle</tissue>
    </source>
</reference>
<keyword evidence="5" id="KW-0227">DNA damage</keyword>
<feature type="compositionally biased region" description="Low complexity" evidence="11">
    <location>
        <begin position="348"/>
        <end position="364"/>
    </location>
</feature>
<evidence type="ECO:0000256" key="4">
    <source>
        <dbReference type="ARBA" id="ARBA00022722"/>
    </source>
</evidence>
<proteinExistence type="inferred from homology"/>
<keyword evidence="3" id="KW-0597">Phosphoprotein</keyword>
<dbReference type="GO" id="GO:0031573">
    <property type="term" value="P:mitotic intra-S DNA damage checkpoint signaling"/>
    <property type="evidence" value="ECO:0007669"/>
    <property type="project" value="TreeGrafter"/>
</dbReference>
<dbReference type="Proteomes" id="UP000283509">
    <property type="component" value="Unassembled WGS sequence"/>
</dbReference>
<evidence type="ECO:0000256" key="9">
    <source>
        <dbReference type="ARBA" id="ARBA00059283"/>
    </source>
</evidence>